<evidence type="ECO:0000313" key="4">
    <source>
        <dbReference type="EMBL" id="KAF3321437.1"/>
    </source>
</evidence>
<dbReference type="AlphaFoldDB" id="A0A833QM84"/>
<dbReference type="SMART" id="SM00165">
    <property type="entry name" value="UBA"/>
    <property type="match status" value="1"/>
</dbReference>
<feature type="region of interest" description="Disordered" evidence="1">
    <location>
        <begin position="206"/>
        <end position="232"/>
    </location>
</feature>
<dbReference type="PANTHER" id="PTHR10677:SF3">
    <property type="entry name" value="FI07626P-RELATED"/>
    <property type="match status" value="1"/>
</dbReference>
<dbReference type="InterPro" id="IPR009060">
    <property type="entry name" value="UBA-like_sf"/>
</dbReference>
<dbReference type="PANTHER" id="PTHR10677">
    <property type="entry name" value="UBIQUILIN"/>
    <property type="match status" value="1"/>
</dbReference>
<dbReference type="InterPro" id="IPR015940">
    <property type="entry name" value="UBA"/>
</dbReference>
<dbReference type="Gene3D" id="1.10.8.10">
    <property type="entry name" value="DNA helicase RuvA subunit, C-terminal domain"/>
    <property type="match status" value="1"/>
</dbReference>
<dbReference type="GO" id="GO:0031593">
    <property type="term" value="F:polyubiquitin modification-dependent protein binding"/>
    <property type="evidence" value="ECO:0007669"/>
    <property type="project" value="TreeGrafter"/>
</dbReference>
<dbReference type="InterPro" id="IPR029071">
    <property type="entry name" value="Ubiquitin-like_domsf"/>
</dbReference>
<accession>A0A833QM84</accession>
<gene>
    <name evidence="4" type="ORF">FCM35_KLT14690</name>
</gene>
<dbReference type="OrthoDB" id="267397at2759"/>
<comment type="caution">
    <text evidence="4">The sequence shown here is derived from an EMBL/GenBank/DDBJ whole genome shotgun (WGS) entry which is preliminary data.</text>
</comment>
<evidence type="ECO:0000256" key="1">
    <source>
        <dbReference type="SAM" id="MobiDB-lite"/>
    </source>
</evidence>
<dbReference type="PROSITE" id="PS50030">
    <property type="entry name" value="UBA"/>
    <property type="match status" value="1"/>
</dbReference>
<dbReference type="SMART" id="SM00213">
    <property type="entry name" value="UBQ"/>
    <property type="match status" value="1"/>
</dbReference>
<organism evidence="4 5">
    <name type="scientific">Carex littledalei</name>
    <dbReference type="NCBI Taxonomy" id="544730"/>
    <lineage>
        <taxon>Eukaryota</taxon>
        <taxon>Viridiplantae</taxon>
        <taxon>Streptophyta</taxon>
        <taxon>Embryophyta</taxon>
        <taxon>Tracheophyta</taxon>
        <taxon>Spermatophyta</taxon>
        <taxon>Magnoliopsida</taxon>
        <taxon>Liliopsida</taxon>
        <taxon>Poales</taxon>
        <taxon>Cyperaceae</taxon>
        <taxon>Cyperoideae</taxon>
        <taxon>Cariceae</taxon>
        <taxon>Carex</taxon>
        <taxon>Carex subgen. Euthyceras</taxon>
    </lineage>
</organism>
<evidence type="ECO:0000259" key="3">
    <source>
        <dbReference type="PROSITE" id="PS50053"/>
    </source>
</evidence>
<dbReference type="SUPFAM" id="SSF46934">
    <property type="entry name" value="UBA-like"/>
    <property type="match status" value="1"/>
</dbReference>
<dbReference type="Pfam" id="PF00627">
    <property type="entry name" value="UBA"/>
    <property type="match status" value="1"/>
</dbReference>
<dbReference type="Proteomes" id="UP000623129">
    <property type="component" value="Unassembled WGS sequence"/>
</dbReference>
<dbReference type="InterPro" id="IPR000626">
    <property type="entry name" value="Ubiquitin-like_dom"/>
</dbReference>
<keyword evidence="5" id="KW-1185">Reference proteome</keyword>
<dbReference type="Gene3D" id="3.10.20.90">
    <property type="entry name" value="Phosphatidylinositol 3-kinase Catalytic Subunit, Chain A, domain 1"/>
    <property type="match status" value="1"/>
</dbReference>
<sequence>MGSNGEGSHDERCQVTLVIQLMHQRERKIPLETNLGLTVEQFKQAVANQTKIPPNEQHLVYMGSILKNPDTLRSYELDPDKSIWLLWTARLDLLSNNISDDNVNSTTNIIEDIAFLSWIAQSAEWARMLESTRRLHYVLLLVLYTSIQRRTCSRANITDNIRASTEGSRKVKNMYKVDNQRGKSYGKEENQLPLGLLGFNLVGTSGSGPESSNSNHYESLPNTEPLPNTRAPSSYRGARSIQLIDELPDFEDESIGISYWQQKFIRSVDILVPIILSDATLLGHCEKQGESIDVAYAQLILANNLNHQGTDLEYYTLVVALDEYYRPILEKILPLQNDADFGSDPEGIAPEDLLASQLAEMKEMGYPDRRENIRALVYSWGDFDMAIDRLNERSPNPQEDYLLHP</sequence>
<dbReference type="PROSITE" id="PS50053">
    <property type="entry name" value="UBIQUITIN_2"/>
    <property type="match status" value="1"/>
</dbReference>
<evidence type="ECO:0000259" key="2">
    <source>
        <dbReference type="PROSITE" id="PS50030"/>
    </source>
</evidence>
<dbReference type="CDD" id="cd17039">
    <property type="entry name" value="Ubl_ubiquitin_like"/>
    <property type="match status" value="1"/>
</dbReference>
<evidence type="ECO:0000313" key="5">
    <source>
        <dbReference type="Proteomes" id="UP000623129"/>
    </source>
</evidence>
<dbReference type="Pfam" id="PF00240">
    <property type="entry name" value="ubiquitin"/>
    <property type="match status" value="1"/>
</dbReference>
<dbReference type="InterPro" id="IPR015496">
    <property type="entry name" value="Ubiquilin"/>
</dbReference>
<protein>
    <submittedName>
        <fullName evidence="4">Ubiquitin domain-containing protein DSK2b</fullName>
    </submittedName>
</protein>
<feature type="domain" description="Ubiquitin-like" evidence="3">
    <location>
        <begin position="15"/>
        <end position="86"/>
    </location>
</feature>
<dbReference type="EMBL" id="SWLB01000027">
    <property type="protein sequence ID" value="KAF3321437.1"/>
    <property type="molecule type" value="Genomic_DNA"/>
</dbReference>
<name>A0A833QM84_9POAL</name>
<dbReference type="GO" id="GO:0005829">
    <property type="term" value="C:cytosol"/>
    <property type="evidence" value="ECO:0007669"/>
    <property type="project" value="TreeGrafter"/>
</dbReference>
<dbReference type="GO" id="GO:0006511">
    <property type="term" value="P:ubiquitin-dependent protein catabolic process"/>
    <property type="evidence" value="ECO:0007669"/>
    <property type="project" value="TreeGrafter"/>
</dbReference>
<reference evidence="4" key="1">
    <citation type="submission" date="2020-01" db="EMBL/GenBank/DDBJ databases">
        <title>Genome sequence of Kobresia littledalei, the first chromosome-level genome in the family Cyperaceae.</title>
        <authorList>
            <person name="Qu G."/>
        </authorList>
    </citation>
    <scope>NUCLEOTIDE SEQUENCE</scope>
    <source>
        <strain evidence="4">C.B.Clarke</strain>
        <tissue evidence="4">Leaf</tissue>
    </source>
</reference>
<proteinExistence type="predicted"/>
<feature type="domain" description="UBA" evidence="2">
    <location>
        <begin position="348"/>
        <end position="393"/>
    </location>
</feature>
<dbReference type="SUPFAM" id="SSF54236">
    <property type="entry name" value="Ubiquitin-like"/>
    <property type="match status" value="1"/>
</dbReference>